<accession>A0ABR9W9S5</accession>
<dbReference type="Proteomes" id="UP000634134">
    <property type="component" value="Unassembled WGS sequence"/>
</dbReference>
<gene>
    <name evidence="1" type="ORF">IEE83_10115</name>
</gene>
<dbReference type="InterPro" id="IPR024079">
    <property type="entry name" value="MetalloPept_cat_dom_sf"/>
</dbReference>
<dbReference type="RefSeq" id="WP_194120458.1">
    <property type="nucleotide sequence ID" value="NZ_JACYGY010000001.1"/>
</dbReference>
<protein>
    <submittedName>
        <fullName evidence="1">Uncharacterized protein</fullName>
    </submittedName>
</protein>
<organism evidence="1 2">
    <name type="scientific">Dyadobacter subterraneus</name>
    <dbReference type="NCBI Taxonomy" id="2773304"/>
    <lineage>
        <taxon>Bacteria</taxon>
        <taxon>Pseudomonadati</taxon>
        <taxon>Bacteroidota</taxon>
        <taxon>Cytophagia</taxon>
        <taxon>Cytophagales</taxon>
        <taxon>Spirosomataceae</taxon>
        <taxon>Dyadobacter</taxon>
    </lineage>
</organism>
<keyword evidence="2" id="KW-1185">Reference proteome</keyword>
<dbReference type="EMBL" id="JACYGY010000001">
    <property type="protein sequence ID" value="MBE9462237.1"/>
    <property type="molecule type" value="Genomic_DNA"/>
</dbReference>
<evidence type="ECO:0000313" key="1">
    <source>
        <dbReference type="EMBL" id="MBE9462237.1"/>
    </source>
</evidence>
<proteinExistence type="predicted"/>
<name>A0ABR9W9S5_9BACT</name>
<comment type="caution">
    <text evidence="1">The sequence shown here is derived from an EMBL/GenBank/DDBJ whole genome shotgun (WGS) entry which is preliminary data.</text>
</comment>
<reference evidence="2" key="1">
    <citation type="submission" date="2023-07" db="EMBL/GenBank/DDBJ databases">
        <title>Dyadobacter sp. nov 'subterranea' isolated from contaminted grondwater.</title>
        <authorList>
            <person name="Szabo I."/>
            <person name="Al-Omari J."/>
            <person name="Szerdahelyi S.G."/>
            <person name="Rado J."/>
        </authorList>
    </citation>
    <scope>NUCLEOTIDE SEQUENCE [LARGE SCALE GENOMIC DNA]</scope>
    <source>
        <strain evidence="2">UP-52</strain>
    </source>
</reference>
<evidence type="ECO:0000313" key="2">
    <source>
        <dbReference type="Proteomes" id="UP000634134"/>
    </source>
</evidence>
<sequence>MLHNKNYKSGLTDSESRLNNYLKSGNSLRTAATVYTLPVVFHVVTNGGVIGAADNPSDANILATLKLLNDTWSKNRISYGGADLQIQFALAQRSLTCGSTNGINRVNGSVVQWESKSKCFSQSGGQ</sequence>
<dbReference type="Gene3D" id="3.40.390.10">
    <property type="entry name" value="Collagenase (Catalytic Domain)"/>
    <property type="match status" value="1"/>
</dbReference>